<feature type="compositionally biased region" description="Basic and acidic residues" evidence="1">
    <location>
        <begin position="429"/>
        <end position="442"/>
    </location>
</feature>
<organism evidence="3 4">
    <name type="scientific">Sporothrix stenoceras</name>
    <dbReference type="NCBI Taxonomy" id="5173"/>
    <lineage>
        <taxon>Eukaryota</taxon>
        <taxon>Fungi</taxon>
        <taxon>Dikarya</taxon>
        <taxon>Ascomycota</taxon>
        <taxon>Pezizomycotina</taxon>
        <taxon>Sordariomycetes</taxon>
        <taxon>Sordariomycetidae</taxon>
        <taxon>Ophiostomatales</taxon>
        <taxon>Ophiostomataceae</taxon>
        <taxon>Sporothrix</taxon>
    </lineage>
</organism>
<accession>A0ABR3YJ90</accession>
<dbReference type="InterPro" id="IPR057684">
    <property type="entry name" value="DUF7924"/>
</dbReference>
<evidence type="ECO:0000256" key="1">
    <source>
        <dbReference type="SAM" id="MobiDB-lite"/>
    </source>
</evidence>
<evidence type="ECO:0000313" key="4">
    <source>
        <dbReference type="Proteomes" id="UP001583186"/>
    </source>
</evidence>
<name>A0ABR3YJ90_9PEZI</name>
<protein>
    <recommendedName>
        <fullName evidence="2">DUF7924 domain-containing protein</fullName>
    </recommendedName>
</protein>
<dbReference type="Pfam" id="PF25545">
    <property type="entry name" value="DUF7924"/>
    <property type="match status" value="1"/>
</dbReference>
<feature type="compositionally biased region" description="Basic residues" evidence="1">
    <location>
        <begin position="75"/>
        <end position="87"/>
    </location>
</feature>
<feature type="compositionally biased region" description="Basic and acidic residues" evidence="1">
    <location>
        <begin position="54"/>
        <end position="74"/>
    </location>
</feature>
<proteinExistence type="predicted"/>
<reference evidence="3 4" key="1">
    <citation type="journal article" date="2024" name="IMA Fungus">
        <title>IMA Genome - F19 : A genome assembly and annotation guide to empower mycologists, including annotated draft genome sequences of Ceratocystis pirilliformis, Diaporthe australafricana, Fusarium ophioides, Paecilomyces lecythidis, and Sporothrix stenoceras.</title>
        <authorList>
            <person name="Aylward J."/>
            <person name="Wilson A.M."/>
            <person name="Visagie C.M."/>
            <person name="Spraker J."/>
            <person name="Barnes I."/>
            <person name="Buitendag C."/>
            <person name="Ceriani C."/>
            <person name="Del Mar Angel L."/>
            <person name="du Plessis D."/>
            <person name="Fuchs T."/>
            <person name="Gasser K."/>
            <person name="Kramer D."/>
            <person name="Li W."/>
            <person name="Munsamy K."/>
            <person name="Piso A."/>
            <person name="Price J.L."/>
            <person name="Sonnekus B."/>
            <person name="Thomas C."/>
            <person name="van der Nest A."/>
            <person name="van Dijk A."/>
            <person name="van Heerden A."/>
            <person name="van Vuuren N."/>
            <person name="Yilmaz N."/>
            <person name="Duong T.A."/>
            <person name="van der Merwe N.A."/>
            <person name="Wingfield M.J."/>
            <person name="Wingfield B.D."/>
        </authorList>
    </citation>
    <scope>NUCLEOTIDE SEQUENCE [LARGE SCALE GENOMIC DNA]</scope>
    <source>
        <strain evidence="3 4">CMW 5346</strain>
    </source>
</reference>
<feature type="compositionally biased region" description="Basic and acidic residues" evidence="1">
    <location>
        <begin position="17"/>
        <end position="27"/>
    </location>
</feature>
<feature type="region of interest" description="Disordered" evidence="1">
    <location>
        <begin position="1"/>
        <end position="185"/>
    </location>
</feature>
<gene>
    <name evidence="3" type="ORF">Sste5346_009588</name>
</gene>
<feature type="region of interest" description="Disordered" evidence="1">
    <location>
        <begin position="397"/>
        <end position="416"/>
    </location>
</feature>
<feature type="domain" description="DUF7924" evidence="2">
    <location>
        <begin position="263"/>
        <end position="406"/>
    </location>
</feature>
<feature type="compositionally biased region" description="Low complexity" evidence="1">
    <location>
        <begin position="465"/>
        <end position="474"/>
    </location>
</feature>
<comment type="caution">
    <text evidence="3">The sequence shown here is derived from an EMBL/GenBank/DDBJ whole genome shotgun (WGS) entry which is preliminary data.</text>
</comment>
<feature type="compositionally biased region" description="Basic residues" evidence="1">
    <location>
        <begin position="125"/>
        <end position="137"/>
    </location>
</feature>
<feature type="compositionally biased region" description="Basic and acidic residues" evidence="1">
    <location>
        <begin position="88"/>
        <end position="100"/>
    </location>
</feature>
<evidence type="ECO:0000259" key="2">
    <source>
        <dbReference type="Pfam" id="PF25545"/>
    </source>
</evidence>
<dbReference type="Proteomes" id="UP001583186">
    <property type="component" value="Unassembled WGS sequence"/>
</dbReference>
<keyword evidence="4" id="KW-1185">Reference proteome</keyword>
<feature type="compositionally biased region" description="Low complexity" evidence="1">
    <location>
        <begin position="28"/>
        <end position="38"/>
    </location>
</feature>
<dbReference type="EMBL" id="JAWCUI010000093">
    <property type="protein sequence ID" value="KAL1888381.1"/>
    <property type="molecule type" value="Genomic_DNA"/>
</dbReference>
<evidence type="ECO:0000313" key="3">
    <source>
        <dbReference type="EMBL" id="KAL1888381.1"/>
    </source>
</evidence>
<feature type="region of interest" description="Disordered" evidence="1">
    <location>
        <begin position="429"/>
        <end position="480"/>
    </location>
</feature>
<sequence length="480" mass="53166">MGGRVSKRSGPSATEPVKQEETFEDPSKTASPARASPASRKRRQPEDAAADIETPAKRSRLNEAAKDTEADTPRSRSRPRPRRGKRRAGSDKGADDDKNDNPATKPTKRARLTRRNLAQLDKMNRSNKRSKGSKGSKSRGDTNTDATTTKTGTTRVTTTSTTSSGFDVQGMKNGILEPEESKPPANLQEIRERMAKPRESASPPASEYECYVDNVKHAGTESTMVFDVGIQLLKRHWGNGYYKSMNQAFTAFPKDVGFNNNLSSPQPDFVEGLAMREYMPFPVDQEVPGAVLYKDSRRSITLPHLAGEWKGTGKDMTRAAMQSAYDGAALVYARNQALDVLGTPDKPGHAEITTFTTDGSHINFYAHYATTEDKSGKLQYHQYPVESERLVHSYEEHKAARRSLRNEQDHAKTKSYALRDRLKKHWGERREVVNEAVAADKLRSKKGKSSKADDNDTGGLKRKASSTSTSSRLSSHGEDE</sequence>
<feature type="compositionally biased region" description="Low complexity" evidence="1">
    <location>
        <begin position="143"/>
        <end position="162"/>
    </location>
</feature>